<feature type="coiled-coil region" evidence="6">
    <location>
        <begin position="43"/>
        <end position="75"/>
    </location>
</feature>
<dbReference type="PANTHER" id="PTHR30563:SF0">
    <property type="entry name" value="DNA RECOMBINATION PROTEIN RMUC"/>
    <property type="match status" value="1"/>
</dbReference>
<evidence type="ECO:0000256" key="4">
    <source>
        <dbReference type="ARBA" id="ARBA00023054"/>
    </source>
</evidence>
<dbReference type="Pfam" id="PF02646">
    <property type="entry name" value="RmuC"/>
    <property type="match status" value="1"/>
</dbReference>
<dbReference type="PANTHER" id="PTHR30563">
    <property type="entry name" value="DNA RECOMBINATION PROTEIN RMUC"/>
    <property type="match status" value="1"/>
</dbReference>
<evidence type="ECO:0000313" key="7">
    <source>
        <dbReference type="EMBL" id="NKC32425.1"/>
    </source>
</evidence>
<evidence type="ECO:0000256" key="3">
    <source>
        <dbReference type="ARBA" id="ARBA00021840"/>
    </source>
</evidence>
<dbReference type="EMBL" id="JAAVNE010000026">
    <property type="protein sequence ID" value="NKC32425.1"/>
    <property type="molecule type" value="Genomic_DNA"/>
</dbReference>
<name>A0ABX1EBY1_9PROT</name>
<proteinExistence type="inferred from homology"/>
<evidence type="ECO:0000256" key="6">
    <source>
        <dbReference type="SAM" id="Coils"/>
    </source>
</evidence>
<reference evidence="7 8" key="1">
    <citation type="submission" date="2020-03" db="EMBL/GenBank/DDBJ databases">
        <title>Roseomonas selenitidurans sp. nov. isolated from urban soil.</title>
        <authorList>
            <person name="Liu H."/>
        </authorList>
    </citation>
    <scope>NUCLEOTIDE SEQUENCE [LARGE SCALE GENOMIC DNA]</scope>
    <source>
        <strain evidence="7 8">BU-1</strain>
    </source>
</reference>
<gene>
    <name evidence="7" type="ORF">HEQ75_16290</name>
</gene>
<dbReference type="Proteomes" id="UP000787635">
    <property type="component" value="Unassembled WGS sequence"/>
</dbReference>
<sequence length="342" mass="37073">MPDWLPPTLIAAAFVLAALLLLLALRGRGADQMARLGAMMEGLAAAQDRLARQNEERLRDQERSLAARLDQAAARAQDSAGAIQQRLAVIDAARANMEALGSQVGALAAVLGNKQARGALGEVQLRDLVADRLPASGYAWQHTLSNGTRCDCLIHLPFPPGPIAVDSKFPLEAWTALQEAAEPAARTLATRRFVQDIRRHVADISQKYLIAGETAEAALLFLPSEAVHATLHASHGDLVAEAARRGVHIVGPSTLWAVLNTMRGLLRDARLQDEARRIRHEVEALGEETERLERRIAALRGHFSSVQQDLREIELTAEKIVRRGAAIRALDIPDPPAARAAE</sequence>
<comment type="function">
    <text evidence="1">Involved in DNA recombination.</text>
</comment>
<keyword evidence="5" id="KW-0233">DNA recombination</keyword>
<organism evidence="7 8">
    <name type="scientific">Falsiroseomonas selenitidurans</name>
    <dbReference type="NCBI Taxonomy" id="2716335"/>
    <lineage>
        <taxon>Bacteria</taxon>
        <taxon>Pseudomonadati</taxon>
        <taxon>Pseudomonadota</taxon>
        <taxon>Alphaproteobacteria</taxon>
        <taxon>Acetobacterales</taxon>
        <taxon>Roseomonadaceae</taxon>
        <taxon>Falsiroseomonas</taxon>
    </lineage>
</organism>
<comment type="similarity">
    <text evidence="2">Belongs to the RmuC family.</text>
</comment>
<protein>
    <recommendedName>
        <fullName evidence="3">DNA recombination protein RmuC homolog</fullName>
    </recommendedName>
</protein>
<accession>A0ABX1EBY1</accession>
<evidence type="ECO:0000256" key="5">
    <source>
        <dbReference type="ARBA" id="ARBA00023172"/>
    </source>
</evidence>
<keyword evidence="8" id="KW-1185">Reference proteome</keyword>
<keyword evidence="4 6" id="KW-0175">Coiled coil</keyword>
<dbReference type="InterPro" id="IPR003798">
    <property type="entry name" value="DNA_recombination_RmuC"/>
</dbReference>
<evidence type="ECO:0000313" key="8">
    <source>
        <dbReference type="Proteomes" id="UP000787635"/>
    </source>
</evidence>
<comment type="caution">
    <text evidence="7">The sequence shown here is derived from an EMBL/GenBank/DDBJ whole genome shotgun (WGS) entry which is preliminary data.</text>
</comment>
<evidence type="ECO:0000256" key="2">
    <source>
        <dbReference type="ARBA" id="ARBA00009840"/>
    </source>
</evidence>
<feature type="coiled-coil region" evidence="6">
    <location>
        <begin position="268"/>
        <end position="302"/>
    </location>
</feature>
<evidence type="ECO:0000256" key="1">
    <source>
        <dbReference type="ARBA" id="ARBA00003416"/>
    </source>
</evidence>